<gene>
    <name evidence="2" type="ORF">DSTB1V02_LOCUS2635</name>
</gene>
<dbReference type="Proteomes" id="UP000677054">
    <property type="component" value="Unassembled WGS sequence"/>
</dbReference>
<proteinExistence type="predicted"/>
<protein>
    <recommendedName>
        <fullName evidence="4">ER-bound oxygenase mpaB/mpaB'/Rubber oxygenase catalytic domain-containing protein</fullName>
    </recommendedName>
</protein>
<accession>A0A7R8X8S5</accession>
<name>A0A7R8X8S5_9CRUS</name>
<dbReference type="EMBL" id="CAJPEV010000304">
    <property type="protein sequence ID" value="CAG0883710.1"/>
    <property type="molecule type" value="Genomic_DNA"/>
</dbReference>
<keyword evidence="1" id="KW-0472">Membrane</keyword>
<evidence type="ECO:0008006" key="4">
    <source>
        <dbReference type="Google" id="ProtNLM"/>
    </source>
</evidence>
<dbReference type="OrthoDB" id="6361347at2759"/>
<evidence type="ECO:0000256" key="1">
    <source>
        <dbReference type="SAM" id="Phobius"/>
    </source>
</evidence>
<dbReference type="PANTHER" id="PTHR37159:SF1">
    <property type="entry name" value="GH11867P"/>
    <property type="match status" value="1"/>
</dbReference>
<dbReference type="AlphaFoldDB" id="A0A7R8X8S5"/>
<evidence type="ECO:0000313" key="3">
    <source>
        <dbReference type="Proteomes" id="UP000677054"/>
    </source>
</evidence>
<keyword evidence="1" id="KW-0812">Transmembrane</keyword>
<feature type="transmembrane region" description="Helical" evidence="1">
    <location>
        <begin position="56"/>
        <end position="78"/>
    </location>
</feature>
<dbReference type="PANTHER" id="PTHR37159">
    <property type="entry name" value="GH11867P"/>
    <property type="match status" value="1"/>
</dbReference>
<keyword evidence="3" id="KW-1185">Reference proteome</keyword>
<organism evidence="2">
    <name type="scientific">Darwinula stevensoni</name>
    <dbReference type="NCBI Taxonomy" id="69355"/>
    <lineage>
        <taxon>Eukaryota</taxon>
        <taxon>Metazoa</taxon>
        <taxon>Ecdysozoa</taxon>
        <taxon>Arthropoda</taxon>
        <taxon>Crustacea</taxon>
        <taxon>Oligostraca</taxon>
        <taxon>Ostracoda</taxon>
        <taxon>Podocopa</taxon>
        <taxon>Podocopida</taxon>
        <taxon>Darwinulocopina</taxon>
        <taxon>Darwinuloidea</taxon>
        <taxon>Darwinulidae</taxon>
        <taxon>Darwinula</taxon>
    </lineage>
</organism>
<keyword evidence="1" id="KW-1133">Transmembrane helix</keyword>
<reference evidence="2" key="1">
    <citation type="submission" date="2020-11" db="EMBL/GenBank/DDBJ databases">
        <authorList>
            <person name="Tran Van P."/>
        </authorList>
    </citation>
    <scope>NUCLEOTIDE SEQUENCE</scope>
</reference>
<evidence type="ECO:0000313" key="2">
    <source>
        <dbReference type="EMBL" id="CAD7242682.1"/>
    </source>
</evidence>
<sequence length="375" mass="44140">MSLESNASNCRAKEKFLQIFEGRKFEMLRYDTIPSEKPDWYDHDQFLQGQDFYRRFSVGILFSKFMSLVLGLFFPRLLRPLMFTRRSERPLDALRRYTATGMHVFLWYTRDPWDPDSKSRKSLQEVTTMHRHIARMGETTQGRQKIQEAMANMDTDYLGAVEEALHCFQEDTSKLQVPDSEFFACLHSQLKEEEEAMELPTLSQFDLALTQMGFFGAPLLYPHRVGIHGATERDWEGFIMFWRTMGYLLGIDDKYNLCQDTVAETRELLQVCCGYFSWQVHVDCSLAATFMAFTVVEGHRKLNQGLRLKPLIVYASTIYDIKMEKTRKSMTWHEWFCYMKIWRFLRYGWNSDSAAADEQQFLHSEHSLKLGLAHN</sequence>
<dbReference type="EMBL" id="LR899821">
    <property type="protein sequence ID" value="CAD7242682.1"/>
    <property type="molecule type" value="Genomic_DNA"/>
</dbReference>